<feature type="transmembrane region" description="Helical" evidence="1">
    <location>
        <begin position="235"/>
        <end position="255"/>
    </location>
</feature>
<feature type="transmembrane region" description="Helical" evidence="1">
    <location>
        <begin position="211"/>
        <end position="229"/>
    </location>
</feature>
<keyword evidence="1" id="KW-1133">Transmembrane helix</keyword>
<keyword evidence="3" id="KW-1185">Reference proteome</keyword>
<name>A0AB33Z4N7_9GAMM</name>
<evidence type="ECO:0000313" key="3">
    <source>
        <dbReference type="Proteomes" id="UP000015462"/>
    </source>
</evidence>
<comment type="caution">
    <text evidence="2">The sequence shown here is derived from an EMBL/GenBank/DDBJ whole genome shotgun (WGS) entry which is preliminary data.</text>
</comment>
<protein>
    <recommendedName>
        <fullName evidence="4">DUF2232 domain-containing protein</fullName>
    </recommendedName>
</protein>
<feature type="transmembrane region" description="Helical" evidence="1">
    <location>
        <begin position="267"/>
        <end position="287"/>
    </location>
</feature>
<evidence type="ECO:0008006" key="4">
    <source>
        <dbReference type="Google" id="ProtNLM"/>
    </source>
</evidence>
<gene>
    <name evidence="2" type="ORF">L196_01395</name>
</gene>
<feature type="transmembrane region" description="Helical" evidence="1">
    <location>
        <begin position="107"/>
        <end position="123"/>
    </location>
</feature>
<dbReference type="RefSeq" id="WP_015005516.1">
    <property type="nucleotide sequence ID" value="NZ_JBLIAD010000010.1"/>
</dbReference>
<organism evidence="2 3">
    <name type="scientific">Cycloclasticus pugetii</name>
    <dbReference type="NCBI Taxonomy" id="34068"/>
    <lineage>
        <taxon>Bacteria</taxon>
        <taxon>Pseudomonadati</taxon>
        <taxon>Pseudomonadota</taxon>
        <taxon>Gammaproteobacteria</taxon>
        <taxon>Thiotrichales</taxon>
        <taxon>Piscirickettsiaceae</taxon>
        <taxon>Cycloclasticus</taxon>
    </lineage>
</organism>
<feature type="transmembrane region" description="Helical" evidence="1">
    <location>
        <begin position="52"/>
        <end position="71"/>
    </location>
</feature>
<sequence>MKAVATFIMQGGRQATIVSATMAILSLLMPPLLIISVACVCLVTLRNGSADGLRVVIGSTVATALIGYIVLGTSLVSFTYLFIMWLPAFLISLVLRETGELNKALEFLVILGMLAVTGLYLTIDNPAQLWATGIQEVVKALAEQQELPVTEAELEEGLLFWSQYITGVVVAGTLISLLMSLLLGRWWQGLLFNEGGFDKEFSHLRLLPRDGLVFAILVVLGVLLDGQFAEYILNLDIQVLLLFFIVGVSVVHVVIKGRGGSRYLLFVFYMAIFFVPHLILPLVLIGLSDVWMDWRQRFV</sequence>
<keyword evidence="1" id="KW-0812">Transmembrane</keyword>
<evidence type="ECO:0000256" key="1">
    <source>
        <dbReference type="SAM" id="Phobius"/>
    </source>
</evidence>
<feature type="transmembrane region" description="Helical" evidence="1">
    <location>
        <begin position="164"/>
        <end position="183"/>
    </location>
</feature>
<dbReference type="InterPro" id="IPR018710">
    <property type="entry name" value="DUF2232"/>
</dbReference>
<evidence type="ECO:0000313" key="2">
    <source>
        <dbReference type="EMBL" id="EPD14112.1"/>
    </source>
</evidence>
<dbReference type="Proteomes" id="UP000015462">
    <property type="component" value="Unassembled WGS sequence"/>
</dbReference>
<proteinExistence type="predicted"/>
<reference evidence="2 3" key="1">
    <citation type="journal article" date="2013" name="Genome Announc.">
        <title>Genome Sequence of the Pyrene- and Fluoranthene-Degrading Bacterium Cycloclasticus sp. Strain PY97M.</title>
        <authorList>
            <person name="Cui Z."/>
            <person name="Xu G."/>
            <person name="Li Q."/>
            <person name="Gao W."/>
            <person name="Zheng L."/>
        </authorList>
    </citation>
    <scope>NUCLEOTIDE SEQUENCE [LARGE SCALE GENOMIC DNA]</scope>
    <source>
        <strain evidence="2 3">PY97M</strain>
    </source>
</reference>
<accession>A0AB33Z4N7</accession>
<feature type="transmembrane region" description="Helical" evidence="1">
    <location>
        <begin position="20"/>
        <end position="45"/>
    </location>
</feature>
<keyword evidence="1" id="KW-0472">Membrane</keyword>
<feature type="transmembrane region" description="Helical" evidence="1">
    <location>
        <begin position="77"/>
        <end position="95"/>
    </location>
</feature>
<dbReference type="Pfam" id="PF09991">
    <property type="entry name" value="DUF2232"/>
    <property type="match status" value="1"/>
</dbReference>
<dbReference type="AlphaFoldDB" id="A0AB33Z4N7"/>
<dbReference type="EMBL" id="ASHL01000001">
    <property type="protein sequence ID" value="EPD14112.1"/>
    <property type="molecule type" value="Genomic_DNA"/>
</dbReference>